<protein>
    <submittedName>
        <fullName evidence="2">Uncharacterized protein</fullName>
    </submittedName>
</protein>
<sequence>MVYIMTVMLGFRTVIRTRRLAAWYVIPLCLFLLFLGLRLPTVSNKAASPKPSPRAVIETASESSKSTWAKLVMPLEPCDVLTELPAPVFYALLFLSTEYRFRCAVAPQVSARAPPVRP</sequence>
<name>A0A6V8NAM4_9BACT</name>
<keyword evidence="1" id="KW-0812">Transmembrane</keyword>
<comment type="caution">
    <text evidence="2">The sequence shown here is derived from an EMBL/GenBank/DDBJ whole genome shotgun (WGS) entry which is preliminary data.</text>
</comment>
<keyword evidence="1" id="KW-1133">Transmembrane helix</keyword>
<evidence type="ECO:0000313" key="3">
    <source>
        <dbReference type="Proteomes" id="UP000587586"/>
    </source>
</evidence>
<organism evidence="2 3">
    <name type="scientific">Geomonas limicola</name>
    <dbReference type="NCBI Taxonomy" id="2740186"/>
    <lineage>
        <taxon>Bacteria</taxon>
        <taxon>Pseudomonadati</taxon>
        <taxon>Thermodesulfobacteriota</taxon>
        <taxon>Desulfuromonadia</taxon>
        <taxon>Geobacterales</taxon>
        <taxon>Geobacteraceae</taxon>
        <taxon>Geomonas</taxon>
    </lineage>
</organism>
<evidence type="ECO:0000256" key="1">
    <source>
        <dbReference type="SAM" id="Phobius"/>
    </source>
</evidence>
<feature type="transmembrane region" description="Helical" evidence="1">
    <location>
        <begin position="21"/>
        <end position="39"/>
    </location>
</feature>
<accession>A0A6V8NAM4</accession>
<dbReference type="AlphaFoldDB" id="A0A6V8NAM4"/>
<dbReference type="EMBL" id="BLXZ01000006">
    <property type="protein sequence ID" value="GFO69561.1"/>
    <property type="molecule type" value="Genomic_DNA"/>
</dbReference>
<reference evidence="3" key="1">
    <citation type="submission" date="2020-06" db="EMBL/GenBank/DDBJ databases">
        <title>Draft genomic sequecing of Geomonas sp. Red745.</title>
        <authorList>
            <person name="Itoh H."/>
            <person name="Xu Z.X."/>
            <person name="Ushijima N."/>
            <person name="Masuda Y."/>
            <person name="Shiratori Y."/>
            <person name="Senoo K."/>
        </authorList>
    </citation>
    <scope>NUCLEOTIDE SEQUENCE [LARGE SCALE GENOMIC DNA]</scope>
    <source>
        <strain evidence="3">Red745</strain>
    </source>
</reference>
<evidence type="ECO:0000313" key="2">
    <source>
        <dbReference type="EMBL" id="GFO69561.1"/>
    </source>
</evidence>
<keyword evidence="3" id="KW-1185">Reference proteome</keyword>
<proteinExistence type="predicted"/>
<dbReference type="Proteomes" id="UP000587586">
    <property type="component" value="Unassembled WGS sequence"/>
</dbReference>
<keyword evidence="1" id="KW-0472">Membrane</keyword>
<gene>
    <name evidence="2" type="ORF">GMLC_31400</name>
</gene>